<dbReference type="Pfam" id="PF13489">
    <property type="entry name" value="Methyltransf_23"/>
    <property type="match status" value="1"/>
</dbReference>
<dbReference type="GO" id="GO:0032259">
    <property type="term" value="P:methylation"/>
    <property type="evidence" value="ECO:0007669"/>
    <property type="project" value="UniProtKB-KW"/>
</dbReference>
<evidence type="ECO:0000313" key="1">
    <source>
        <dbReference type="EMBL" id="KKU33835.1"/>
    </source>
</evidence>
<dbReference type="PANTHER" id="PTHR43861:SF6">
    <property type="entry name" value="METHYLTRANSFERASE TYPE 11"/>
    <property type="match status" value="1"/>
</dbReference>
<reference evidence="1 2" key="1">
    <citation type="journal article" date="2015" name="Nature">
        <title>rRNA introns, odd ribosomes, and small enigmatic genomes across a large radiation of phyla.</title>
        <authorList>
            <person name="Brown C.T."/>
            <person name="Hug L.A."/>
            <person name="Thomas B.C."/>
            <person name="Sharon I."/>
            <person name="Castelle C.J."/>
            <person name="Singh A."/>
            <person name="Wilkins M.J."/>
            <person name="Williams K.H."/>
            <person name="Banfield J.F."/>
        </authorList>
    </citation>
    <scope>NUCLEOTIDE SEQUENCE [LARGE SCALE GENOMIC DNA]</scope>
</reference>
<organism evidence="1 2">
    <name type="scientific">Candidatus Collierbacteria bacterium GW2011_GWA2_46_26</name>
    <dbReference type="NCBI Taxonomy" id="1618381"/>
    <lineage>
        <taxon>Bacteria</taxon>
        <taxon>Candidatus Collieribacteriota</taxon>
    </lineage>
</organism>
<accession>A0A0G1SKK4</accession>
<dbReference type="Proteomes" id="UP000034794">
    <property type="component" value="Unassembled WGS sequence"/>
</dbReference>
<dbReference type="CDD" id="cd02440">
    <property type="entry name" value="AdoMet_MTases"/>
    <property type="match status" value="1"/>
</dbReference>
<name>A0A0G1SKK4_9BACT</name>
<keyword evidence="1" id="KW-0808">Transferase</keyword>
<gene>
    <name evidence="1" type="ORF">UX47_C0001G0118</name>
</gene>
<keyword evidence="1" id="KW-0489">Methyltransferase</keyword>
<dbReference type="AlphaFoldDB" id="A0A0G1SKK4"/>
<dbReference type="GO" id="GO:0008168">
    <property type="term" value="F:methyltransferase activity"/>
    <property type="evidence" value="ECO:0007669"/>
    <property type="project" value="UniProtKB-KW"/>
</dbReference>
<dbReference type="Gene3D" id="3.40.50.150">
    <property type="entry name" value="Vaccinia Virus protein VP39"/>
    <property type="match status" value="1"/>
</dbReference>
<dbReference type="InterPro" id="IPR029063">
    <property type="entry name" value="SAM-dependent_MTases_sf"/>
</dbReference>
<comment type="caution">
    <text evidence="1">The sequence shown here is derived from an EMBL/GenBank/DDBJ whole genome shotgun (WGS) entry which is preliminary data.</text>
</comment>
<evidence type="ECO:0000313" key="2">
    <source>
        <dbReference type="Proteomes" id="UP000034794"/>
    </source>
</evidence>
<dbReference type="SUPFAM" id="SSF53335">
    <property type="entry name" value="S-adenosyl-L-methionine-dependent methyltransferases"/>
    <property type="match status" value="1"/>
</dbReference>
<protein>
    <submittedName>
        <fullName evidence="1">Methyltransferase type 11</fullName>
    </submittedName>
</protein>
<dbReference type="EMBL" id="LCMI01000001">
    <property type="protein sequence ID" value="KKU33835.1"/>
    <property type="molecule type" value="Genomic_DNA"/>
</dbReference>
<sequence length="300" mass="34121">MNKTINSECSICGDTDNFSIFYRKNFNYRRHLTTKVFSARRMPDKIHGTIVRCNICGLVRSLEVIDRKKLNKLYEDSHFTYNSMTDKLSQTYGHILKEAGKFVPSKGAFLEIGCGNGFMLEEARKLGYKVVRGIEPSIDAIANAEKSVKNHIVNSILEADTFNKLKFDLICAFQVFDHIPDPNNFLAICNKLLKPKGILLLMNHDVKSASAKVLGERSPIFDIEHTYLYDQDTIKMILIKNGFGIKKVYSPKALMSLRYIARLLPFPKKIKEIISGLKFPLFDTTVQFHPGNLSAIAFKK</sequence>
<dbReference type="PANTHER" id="PTHR43861">
    <property type="entry name" value="TRANS-ACONITATE 2-METHYLTRANSFERASE-RELATED"/>
    <property type="match status" value="1"/>
</dbReference>
<proteinExistence type="predicted"/>